<protein>
    <submittedName>
        <fullName evidence="6">ABC-type branched-chain amino acid transport system, substrate-binding protein</fullName>
    </submittedName>
</protein>
<feature type="region of interest" description="Disordered" evidence="3">
    <location>
        <begin position="399"/>
        <end position="434"/>
    </location>
</feature>
<evidence type="ECO:0000259" key="5">
    <source>
        <dbReference type="Pfam" id="PF13458"/>
    </source>
</evidence>
<dbReference type="SUPFAM" id="SSF53822">
    <property type="entry name" value="Periplasmic binding protein-like I"/>
    <property type="match status" value="1"/>
</dbReference>
<feature type="signal peptide" evidence="4">
    <location>
        <begin position="1"/>
        <end position="26"/>
    </location>
</feature>
<sequence length="434" mass="45984">MGNTSRRRRRLFHAAAVPMIVGIVLAAACSTPSATTGPGVTSAPCPNAIDRDKGCIYLGVLSDLGGGPFAMLGRAMQDGQTAFWTEVNKAGGIGGYEVDISTYARDTAYDPHRHVEEFREIEPNVLALAMSLGTAQTLAVLQEMDAADIVTSAGTLWSGWEYRETDRDLVLDSGYSYCTEAIMGLDWFTEHQYRPRNVAVVAFRGNYGGDYANGALRWAAHNNVTVTSRVDTGPNTEVGNQDRPVAEILANPPDLVLLATGPAETAEIIGKLVAGGFHGRFLGSAPTWNGALLKTPAGPALSALFNYTSPVDGWDGRSTGARRARAAAPQEPTNWGYSLGWAGSYTMRALLTKAAEQGPLNRASVRAAQDALTVDFEGMAAPHTYNAGAPDYAAQRAAIGAPDPSAPLGSRTVTTDYRGPTLPQLPMHGPCARL</sequence>
<evidence type="ECO:0000256" key="2">
    <source>
        <dbReference type="ARBA" id="ARBA00022729"/>
    </source>
</evidence>
<dbReference type="Pfam" id="PF13458">
    <property type="entry name" value="Peripla_BP_6"/>
    <property type="match status" value="1"/>
</dbReference>
<dbReference type="Proteomes" id="UP000219565">
    <property type="component" value="Unassembled WGS sequence"/>
</dbReference>
<organism evidence="6 7">
    <name type="scientific">Nocardia amikacinitolerans</name>
    <dbReference type="NCBI Taxonomy" id="756689"/>
    <lineage>
        <taxon>Bacteria</taxon>
        <taxon>Bacillati</taxon>
        <taxon>Actinomycetota</taxon>
        <taxon>Actinomycetes</taxon>
        <taxon>Mycobacteriales</taxon>
        <taxon>Nocardiaceae</taxon>
        <taxon>Nocardia</taxon>
    </lineage>
</organism>
<evidence type="ECO:0000256" key="1">
    <source>
        <dbReference type="ARBA" id="ARBA00010062"/>
    </source>
</evidence>
<evidence type="ECO:0000256" key="3">
    <source>
        <dbReference type="SAM" id="MobiDB-lite"/>
    </source>
</evidence>
<dbReference type="PANTHER" id="PTHR47235:SF1">
    <property type="entry name" value="BLR6548 PROTEIN"/>
    <property type="match status" value="1"/>
</dbReference>
<dbReference type="EMBL" id="OBEG01000002">
    <property type="protein sequence ID" value="SNY80427.1"/>
    <property type="molecule type" value="Genomic_DNA"/>
</dbReference>
<dbReference type="InterPro" id="IPR028082">
    <property type="entry name" value="Peripla_BP_I"/>
</dbReference>
<dbReference type="OrthoDB" id="4501457at2"/>
<dbReference type="PROSITE" id="PS51257">
    <property type="entry name" value="PROKAR_LIPOPROTEIN"/>
    <property type="match status" value="1"/>
</dbReference>
<name>A0A285L8P9_9NOCA</name>
<dbReference type="InterPro" id="IPR028081">
    <property type="entry name" value="Leu-bd"/>
</dbReference>
<dbReference type="RefSeq" id="WP_097244718.1">
    <property type="nucleotide sequence ID" value="NZ_OBEG01000002.1"/>
</dbReference>
<dbReference type="Gene3D" id="3.40.50.2300">
    <property type="match status" value="2"/>
</dbReference>
<keyword evidence="7" id="KW-1185">Reference proteome</keyword>
<proteinExistence type="inferred from homology"/>
<dbReference type="STRING" id="1379680.GCA_001612615_06308"/>
<dbReference type="AlphaFoldDB" id="A0A285L8P9"/>
<accession>A0A285L8P9</accession>
<keyword evidence="2 4" id="KW-0732">Signal</keyword>
<dbReference type="PANTHER" id="PTHR47235">
    <property type="entry name" value="BLR6548 PROTEIN"/>
    <property type="match status" value="1"/>
</dbReference>
<evidence type="ECO:0000313" key="7">
    <source>
        <dbReference type="Proteomes" id="UP000219565"/>
    </source>
</evidence>
<comment type="similarity">
    <text evidence="1">Belongs to the leucine-binding protein family.</text>
</comment>
<feature type="domain" description="Leucine-binding protein" evidence="5">
    <location>
        <begin position="56"/>
        <end position="386"/>
    </location>
</feature>
<reference evidence="6 7" key="1">
    <citation type="submission" date="2017-09" db="EMBL/GenBank/DDBJ databases">
        <authorList>
            <person name="Ehlers B."/>
            <person name="Leendertz F.H."/>
        </authorList>
    </citation>
    <scope>NUCLEOTIDE SEQUENCE [LARGE SCALE GENOMIC DNA]</scope>
    <source>
        <strain evidence="6 7">DSM 45537</strain>
    </source>
</reference>
<gene>
    <name evidence="6" type="ORF">SAMN04244553_1995</name>
</gene>
<evidence type="ECO:0000256" key="4">
    <source>
        <dbReference type="SAM" id="SignalP"/>
    </source>
</evidence>
<evidence type="ECO:0000313" key="6">
    <source>
        <dbReference type="EMBL" id="SNY80427.1"/>
    </source>
</evidence>
<feature type="chain" id="PRO_5012063491" evidence="4">
    <location>
        <begin position="27"/>
        <end position="434"/>
    </location>
</feature>